<dbReference type="GO" id="GO:0003714">
    <property type="term" value="F:transcription corepressor activity"/>
    <property type="evidence" value="ECO:0007669"/>
    <property type="project" value="InterPro"/>
</dbReference>
<evidence type="ECO:0000256" key="4">
    <source>
        <dbReference type="ARBA" id="ARBA00037689"/>
    </source>
</evidence>
<evidence type="ECO:0000256" key="6">
    <source>
        <dbReference type="ARBA" id="ARBA00039223"/>
    </source>
</evidence>
<evidence type="ECO:0000256" key="2">
    <source>
        <dbReference type="ARBA" id="ARBA00006349"/>
    </source>
</evidence>
<evidence type="ECO:0000313" key="7">
    <source>
        <dbReference type="Ensembl" id="ENSCCNP00000026301.1"/>
    </source>
</evidence>
<reference evidence="7" key="1">
    <citation type="submission" date="2023-09" db="UniProtKB">
        <authorList>
            <consortium name="Ensembl"/>
        </authorList>
    </citation>
    <scope>IDENTIFICATION</scope>
</reference>
<dbReference type="Pfam" id="PF06825">
    <property type="entry name" value="HSBP1"/>
    <property type="match status" value="1"/>
</dbReference>
<dbReference type="AlphaFoldDB" id="A0A8C0XFP3"/>
<dbReference type="Gene3D" id="1.20.5.430">
    <property type="match status" value="1"/>
</dbReference>
<comment type="function">
    <text evidence="4">Negative regulator of the heat shock response. Negatively affects HSF1 DNA-binding activity. May have a role in the suppression of the activation of the stress response during the aging process.</text>
</comment>
<dbReference type="Ensembl" id="ENSCCNT00000033357.1">
    <property type="protein sequence ID" value="ENSCCNP00000026301.1"/>
    <property type="gene ID" value="ENSCCNG00000025537.1"/>
</dbReference>
<dbReference type="PANTHER" id="PTHR19424">
    <property type="entry name" value="HEAT SHOCK FACTOR BINDING PROTEIN 1"/>
    <property type="match status" value="1"/>
</dbReference>
<evidence type="ECO:0000256" key="1">
    <source>
        <dbReference type="ARBA" id="ARBA00004123"/>
    </source>
</evidence>
<sequence>MKQWLGAPARTNRSVGDVTTTLGTSEIAKIDPKTMQDLTSVTETFLQQMQDKFQTMYGQIIGRMDDRSSGINELENISDLKIQAGVEELEGENKIPPCKRVKVC</sequence>
<comment type="subunit">
    <text evidence="5">Homohexamer. Associates with heptad repeats of HSF1 trimers and probably also HSF1 monomers, and with HSP70. Association with HSF1 trimers and HSP70 coincides with attenuation of heat shock response and the conversion of HSF1 trimer to monomer.</text>
</comment>
<dbReference type="GO" id="GO:0070370">
    <property type="term" value="P:cellular heat acclimation"/>
    <property type="evidence" value="ECO:0007669"/>
    <property type="project" value="TreeGrafter"/>
</dbReference>
<comment type="subcellular location">
    <subcellularLocation>
        <location evidence="1">Nucleus</location>
    </subcellularLocation>
</comment>
<dbReference type="GO" id="GO:0005829">
    <property type="term" value="C:cytosol"/>
    <property type="evidence" value="ECO:0007669"/>
    <property type="project" value="TreeGrafter"/>
</dbReference>
<evidence type="ECO:0000256" key="5">
    <source>
        <dbReference type="ARBA" id="ARBA00038772"/>
    </source>
</evidence>
<protein>
    <recommendedName>
        <fullName evidence="6">Heat shock factor-binding protein 1</fullName>
    </recommendedName>
</protein>
<evidence type="ECO:0000256" key="3">
    <source>
        <dbReference type="ARBA" id="ARBA00023242"/>
    </source>
</evidence>
<comment type="similarity">
    <text evidence="2">Belongs to the HSBP1 family.</text>
</comment>
<accession>A0A8C0XFP3</accession>
<organism evidence="7">
    <name type="scientific">Castor canadensis</name>
    <name type="common">American beaver</name>
    <dbReference type="NCBI Taxonomy" id="51338"/>
    <lineage>
        <taxon>Eukaryota</taxon>
        <taxon>Metazoa</taxon>
        <taxon>Chordata</taxon>
        <taxon>Craniata</taxon>
        <taxon>Vertebrata</taxon>
        <taxon>Euteleostomi</taxon>
        <taxon>Mammalia</taxon>
        <taxon>Eutheria</taxon>
        <taxon>Euarchontoglires</taxon>
        <taxon>Glires</taxon>
        <taxon>Rodentia</taxon>
        <taxon>Castorimorpha</taxon>
        <taxon>Castoridae</taxon>
        <taxon>Castor</taxon>
    </lineage>
</organism>
<proteinExistence type="inferred from homology"/>
<name>A0A8C0XFP3_CASCN</name>
<dbReference type="GO" id="GO:0005634">
    <property type="term" value="C:nucleus"/>
    <property type="evidence" value="ECO:0007669"/>
    <property type="project" value="UniProtKB-SubCell"/>
</dbReference>
<dbReference type="InterPro" id="IPR009643">
    <property type="entry name" value="HS1-bd"/>
</dbReference>
<dbReference type="FunFam" id="1.20.5.430:FF:000002">
    <property type="entry name" value="Heat shock factor-binding protein 1"/>
    <property type="match status" value="1"/>
</dbReference>
<dbReference type="PANTHER" id="PTHR19424:SF3">
    <property type="entry name" value="HEAT SHOCK FACTOR-BINDING PROTEIN 1"/>
    <property type="match status" value="1"/>
</dbReference>
<keyword evidence="3" id="KW-0539">Nucleus</keyword>